<dbReference type="RefSeq" id="WP_179480078.1">
    <property type="nucleotide sequence ID" value="NZ_JACCFW010000001.1"/>
</dbReference>
<comment type="similarity">
    <text evidence="2">Belongs to the class-II fumarase/aspartase family.</text>
</comment>
<proteinExistence type="inferred from homology"/>
<dbReference type="PRINTS" id="PR00149">
    <property type="entry name" value="FUMRATELYASE"/>
</dbReference>
<feature type="domain" description="Fumarate lyase N-terminal" evidence="3">
    <location>
        <begin position="82"/>
        <end position="295"/>
    </location>
</feature>
<dbReference type="InterPro" id="IPR008948">
    <property type="entry name" value="L-Aspartase-like"/>
</dbReference>
<dbReference type="InterPro" id="IPR000362">
    <property type="entry name" value="Fumarate_lyase_fam"/>
</dbReference>
<dbReference type="GO" id="GO:0047472">
    <property type="term" value="F:3-carboxy-cis,cis-muconate cycloisomerase activity"/>
    <property type="evidence" value="ECO:0007669"/>
    <property type="project" value="UniProtKB-EC"/>
</dbReference>
<keyword evidence="1" id="KW-0456">Lyase</keyword>
<dbReference type="PANTHER" id="PTHR43172">
    <property type="entry name" value="ADENYLOSUCCINATE LYASE"/>
    <property type="match status" value="1"/>
</dbReference>
<comment type="caution">
    <text evidence="4">The sequence shown here is derived from an EMBL/GenBank/DDBJ whole genome shotgun (WGS) entry which is preliminary data.</text>
</comment>
<evidence type="ECO:0000259" key="3">
    <source>
        <dbReference type="Pfam" id="PF00206"/>
    </source>
</evidence>
<dbReference type="Gene3D" id="1.20.200.10">
    <property type="entry name" value="Fumarase/aspartase (Central domain)"/>
    <property type="match status" value="1"/>
</dbReference>
<dbReference type="AlphaFoldDB" id="A0A853DE85"/>
<evidence type="ECO:0000313" key="4">
    <source>
        <dbReference type="EMBL" id="NYJ74303.1"/>
    </source>
</evidence>
<keyword evidence="4" id="KW-0413">Isomerase</keyword>
<gene>
    <name evidence="4" type="ORF">HNR15_001266</name>
</gene>
<dbReference type="Proteomes" id="UP000571817">
    <property type="component" value="Unassembled WGS sequence"/>
</dbReference>
<dbReference type="EC" id="5.5.1.2" evidence="4"/>
<dbReference type="PANTHER" id="PTHR43172:SF2">
    <property type="entry name" value="ADENYLOSUCCINATE LYASE C-TERMINAL DOMAIN-CONTAINING PROTEIN"/>
    <property type="match status" value="1"/>
</dbReference>
<evidence type="ECO:0000313" key="5">
    <source>
        <dbReference type="Proteomes" id="UP000571817"/>
    </source>
</evidence>
<dbReference type="GO" id="GO:0016829">
    <property type="term" value="F:lyase activity"/>
    <property type="evidence" value="ECO:0007669"/>
    <property type="project" value="UniProtKB-KW"/>
</dbReference>
<organism evidence="4 5">
    <name type="scientific">Allobranchiibius huperziae</name>
    <dbReference type="NCBI Taxonomy" id="1874116"/>
    <lineage>
        <taxon>Bacteria</taxon>
        <taxon>Bacillati</taxon>
        <taxon>Actinomycetota</taxon>
        <taxon>Actinomycetes</taxon>
        <taxon>Micrococcales</taxon>
        <taxon>Dermacoccaceae</taxon>
        <taxon>Allobranchiibius</taxon>
    </lineage>
</organism>
<evidence type="ECO:0000256" key="2">
    <source>
        <dbReference type="ARBA" id="ARBA00034772"/>
    </source>
</evidence>
<dbReference type="Pfam" id="PF00206">
    <property type="entry name" value="Lyase_1"/>
    <property type="match status" value="1"/>
</dbReference>
<accession>A0A853DE85</accession>
<dbReference type="SUPFAM" id="SSF48557">
    <property type="entry name" value="L-aspartase-like"/>
    <property type="match status" value="1"/>
</dbReference>
<evidence type="ECO:0000256" key="1">
    <source>
        <dbReference type="ARBA" id="ARBA00023239"/>
    </source>
</evidence>
<protein>
    <submittedName>
        <fullName evidence="4">3-carboxy-cis,cis-muconate cycloisomerase</fullName>
        <ecNumber evidence="4">5.5.1.2</ecNumber>
    </submittedName>
</protein>
<dbReference type="EMBL" id="JACCFW010000001">
    <property type="protein sequence ID" value="NYJ74303.1"/>
    <property type="molecule type" value="Genomic_DNA"/>
</dbReference>
<dbReference type="InterPro" id="IPR020557">
    <property type="entry name" value="Fumarate_lyase_CS"/>
</dbReference>
<reference evidence="4 5" key="1">
    <citation type="submission" date="2020-07" db="EMBL/GenBank/DDBJ databases">
        <title>Sequencing the genomes of 1000 actinobacteria strains.</title>
        <authorList>
            <person name="Klenk H.-P."/>
        </authorList>
    </citation>
    <scope>NUCLEOTIDE SEQUENCE [LARGE SCALE GENOMIC DNA]</scope>
    <source>
        <strain evidence="4 5">DSM 29531</strain>
    </source>
</reference>
<dbReference type="PROSITE" id="PS00163">
    <property type="entry name" value="FUMARATE_LYASES"/>
    <property type="match status" value="1"/>
</dbReference>
<dbReference type="InterPro" id="IPR022761">
    <property type="entry name" value="Fumarate_lyase_N"/>
</dbReference>
<keyword evidence="5" id="KW-1185">Reference proteome</keyword>
<name>A0A853DE85_9MICO</name>
<sequence length="403" mass="41356">MSEYGLLTPGSFRAAGVVDDRAVADAMVRVELGWVSALAAVGAIDRDRAERIAAAAADWTPDLAVIGAATEAVGNPVVPMLHQLRERLQPADAAVVHRGLTSQDVLDTALVLLGADCLTRVRADLGAASQALARLADAHRASVMAGRTLTQYAVPITFGLKAAHWLAGLIEAADDVAATLAGLPVQCGGAAGTLALSGELTADPVALAAAFAGELGLVWPGLPWHTRRRAVTRIGDTLVATCDALGHLGADVATLSRPEIGELHEAAAAGRGGSSTMPHKHNPILSVVIRSAAMQSPQLGAQLHLAAALAVDERPDGAWHSEWPALRRLLELTVTAASQAAELAAGLEVDADRMLQRATDAAADLLAERGDDGAGDPASYLGATDAFIDTVLARLSTGGPEHA</sequence>